<protein>
    <submittedName>
        <fullName evidence="3">Hotdog fold thioesterase</fullName>
    </submittedName>
</protein>
<dbReference type="InterPro" id="IPR003736">
    <property type="entry name" value="PAAI_dom"/>
</dbReference>
<dbReference type="AlphaFoldDB" id="A0A6I4UWP3"/>
<dbReference type="SUPFAM" id="SSF54637">
    <property type="entry name" value="Thioesterase/thiol ester dehydrase-isomerase"/>
    <property type="match status" value="1"/>
</dbReference>
<dbReference type="Proteomes" id="UP000471435">
    <property type="component" value="Unassembled WGS sequence"/>
</dbReference>
<evidence type="ECO:0000313" key="3">
    <source>
        <dbReference type="EMBL" id="MXP45995.1"/>
    </source>
</evidence>
<evidence type="ECO:0000259" key="2">
    <source>
        <dbReference type="Pfam" id="PF03061"/>
    </source>
</evidence>
<keyword evidence="1" id="KW-0378">Hydrolase</keyword>
<dbReference type="GO" id="GO:0016289">
    <property type="term" value="F:acyl-CoA hydrolase activity"/>
    <property type="evidence" value="ECO:0007669"/>
    <property type="project" value="UniProtKB-ARBA"/>
</dbReference>
<feature type="domain" description="Thioesterase" evidence="2">
    <location>
        <begin position="30"/>
        <end position="105"/>
    </location>
</feature>
<evidence type="ECO:0000256" key="1">
    <source>
        <dbReference type="ARBA" id="ARBA00022801"/>
    </source>
</evidence>
<proteinExistence type="predicted"/>
<evidence type="ECO:0000313" key="4">
    <source>
        <dbReference type="Proteomes" id="UP000471435"/>
    </source>
</evidence>
<reference evidence="3 4" key="1">
    <citation type="submission" date="2019-12" db="EMBL/GenBank/DDBJ databases">
        <title>Genomic-based taxomic classification of the family Erythrobacteraceae.</title>
        <authorList>
            <person name="Xu L."/>
        </authorList>
    </citation>
    <scope>NUCLEOTIDE SEQUENCE [LARGE SCALE GENOMIC DNA]</scope>
    <source>
        <strain evidence="3 4">SW-109</strain>
    </source>
</reference>
<dbReference type="InterPro" id="IPR029069">
    <property type="entry name" value="HotDog_dom_sf"/>
</dbReference>
<name>A0A6I4UWP3_9SPHN</name>
<dbReference type="NCBIfam" id="TIGR00369">
    <property type="entry name" value="unchar_dom_1"/>
    <property type="match status" value="1"/>
</dbReference>
<dbReference type="EMBL" id="WTYP01000001">
    <property type="protein sequence ID" value="MXP45995.1"/>
    <property type="molecule type" value="Genomic_DNA"/>
</dbReference>
<dbReference type="OrthoDB" id="9813282at2"/>
<dbReference type="InterPro" id="IPR006683">
    <property type="entry name" value="Thioestr_dom"/>
</dbReference>
<keyword evidence="4" id="KW-1185">Reference proteome</keyword>
<dbReference type="Gene3D" id="3.10.129.10">
    <property type="entry name" value="Hotdog Thioesterase"/>
    <property type="match status" value="1"/>
</dbReference>
<dbReference type="CDD" id="cd03443">
    <property type="entry name" value="PaaI_thioesterase"/>
    <property type="match status" value="1"/>
</dbReference>
<accession>A0A6I4UWP3</accession>
<comment type="caution">
    <text evidence="3">The sequence shown here is derived from an EMBL/GenBank/DDBJ whole genome shotgun (WGS) entry which is preliminary data.</text>
</comment>
<organism evidence="3 4">
    <name type="scientific">Pontixanthobacter luteolus</name>
    <dbReference type="NCBI Taxonomy" id="295089"/>
    <lineage>
        <taxon>Bacteria</taxon>
        <taxon>Pseudomonadati</taxon>
        <taxon>Pseudomonadota</taxon>
        <taxon>Alphaproteobacteria</taxon>
        <taxon>Sphingomonadales</taxon>
        <taxon>Erythrobacteraceae</taxon>
        <taxon>Pontixanthobacter</taxon>
    </lineage>
</organism>
<sequence length="123" mass="12899">MGAQFVSFDQESQTILMNFCAPESFITPRGSVQGGLVAGFLDEAMGWAYTHSTGGTHSPLMVDVNFSILRPVPQGKLVATGRVIKAGKRVLYLAAELMAPDGTLLARSTSTCIPTPNPGASVA</sequence>
<dbReference type="Pfam" id="PF03061">
    <property type="entry name" value="4HBT"/>
    <property type="match status" value="1"/>
</dbReference>
<gene>
    <name evidence="3" type="ORF">GRI43_01130</name>
</gene>